<name>A0A9N9JP32_9GLOM</name>
<keyword evidence="2" id="KW-1185">Reference proteome</keyword>
<sequence length="111" mass="12774">MSIQKQFSKSTKPIKLAAFFDLQTKNMQIFIENKRHNTILEACIKYLELATNYYELNNLLDAVSSNINSENIFSSSVAQKHSSQNNNNIANHEFNSYLLLPRVPDKTNILH</sequence>
<reference evidence="1" key="1">
    <citation type="submission" date="2021-06" db="EMBL/GenBank/DDBJ databases">
        <authorList>
            <person name="Kallberg Y."/>
            <person name="Tangrot J."/>
            <person name="Rosling A."/>
        </authorList>
    </citation>
    <scope>NUCLEOTIDE SEQUENCE</scope>
    <source>
        <strain evidence="1">FL966</strain>
    </source>
</reference>
<comment type="caution">
    <text evidence="1">The sequence shown here is derived from an EMBL/GenBank/DDBJ whole genome shotgun (WGS) entry which is preliminary data.</text>
</comment>
<accession>A0A9N9JP32</accession>
<dbReference type="OrthoDB" id="2409584at2759"/>
<protein>
    <submittedName>
        <fullName evidence="1">20031_t:CDS:1</fullName>
    </submittedName>
</protein>
<evidence type="ECO:0000313" key="1">
    <source>
        <dbReference type="EMBL" id="CAG8787906.1"/>
    </source>
</evidence>
<dbReference type="EMBL" id="CAJVQA010026054">
    <property type="protein sequence ID" value="CAG8787906.1"/>
    <property type="molecule type" value="Genomic_DNA"/>
</dbReference>
<evidence type="ECO:0000313" key="2">
    <source>
        <dbReference type="Proteomes" id="UP000789759"/>
    </source>
</evidence>
<proteinExistence type="predicted"/>
<dbReference type="AlphaFoldDB" id="A0A9N9JP32"/>
<gene>
    <name evidence="1" type="ORF">CPELLU_LOCUS16819</name>
</gene>
<organism evidence="1 2">
    <name type="scientific">Cetraspora pellucida</name>
    <dbReference type="NCBI Taxonomy" id="1433469"/>
    <lineage>
        <taxon>Eukaryota</taxon>
        <taxon>Fungi</taxon>
        <taxon>Fungi incertae sedis</taxon>
        <taxon>Mucoromycota</taxon>
        <taxon>Glomeromycotina</taxon>
        <taxon>Glomeromycetes</taxon>
        <taxon>Diversisporales</taxon>
        <taxon>Gigasporaceae</taxon>
        <taxon>Cetraspora</taxon>
    </lineage>
</organism>
<dbReference type="Proteomes" id="UP000789759">
    <property type="component" value="Unassembled WGS sequence"/>
</dbReference>